<protein>
    <submittedName>
        <fullName evidence="3">CVNH domain-containing protein</fullName>
    </submittedName>
</protein>
<dbReference type="EMBL" id="JAESDN010000015">
    <property type="protein sequence ID" value="KAG7041522.1"/>
    <property type="molecule type" value="Genomic_DNA"/>
</dbReference>
<dbReference type="InterPro" id="IPR011058">
    <property type="entry name" value="Cyanovirin-N"/>
</dbReference>
<dbReference type="Proteomes" id="UP000699042">
    <property type="component" value="Unassembled WGS sequence"/>
</dbReference>
<evidence type="ECO:0000259" key="2">
    <source>
        <dbReference type="Pfam" id="PF08881"/>
    </source>
</evidence>
<gene>
    <name evidence="3" type="ORF">JMJ77_003627</name>
</gene>
<comment type="caution">
    <text evidence="3">The sequence shown here is derived from an EMBL/GenBank/DDBJ whole genome shotgun (WGS) entry which is preliminary data.</text>
</comment>
<accession>A0A9P7QS20</accession>
<feature type="domain" description="Cyanovirin-N" evidence="2">
    <location>
        <begin position="44"/>
        <end position="175"/>
    </location>
</feature>
<evidence type="ECO:0000313" key="4">
    <source>
        <dbReference type="Proteomes" id="UP000699042"/>
    </source>
</evidence>
<evidence type="ECO:0000313" key="3">
    <source>
        <dbReference type="EMBL" id="KAG7041522.1"/>
    </source>
</evidence>
<sequence length="193" mass="21932">MKSSILAALLSICLFTTHLTALVTRAATLDRKCPLESDCMENICTNFSFIEKEEKDPFYLVAQCKNKKGNYVYTKLDLKKCIANWDGNLEWTPRYDSLQGQDVFQRRVLDGHVVVDETLADNSTLNRGGFRCSECGVFQKSADTYVGLKCEECKPRIFWLEGYKSPSINLSQGIWVSQDGALSCYDMNGEWYV</sequence>
<organism evidence="3 4">
    <name type="scientific">Colletotrichum scovillei</name>
    <dbReference type="NCBI Taxonomy" id="1209932"/>
    <lineage>
        <taxon>Eukaryota</taxon>
        <taxon>Fungi</taxon>
        <taxon>Dikarya</taxon>
        <taxon>Ascomycota</taxon>
        <taxon>Pezizomycotina</taxon>
        <taxon>Sordariomycetes</taxon>
        <taxon>Hypocreomycetidae</taxon>
        <taxon>Glomerellales</taxon>
        <taxon>Glomerellaceae</taxon>
        <taxon>Colletotrichum</taxon>
        <taxon>Colletotrichum acutatum species complex</taxon>
    </lineage>
</organism>
<dbReference type="Pfam" id="PF08881">
    <property type="entry name" value="CVNH"/>
    <property type="match status" value="1"/>
</dbReference>
<dbReference type="Gene3D" id="2.30.60.10">
    <property type="entry name" value="Cyanovirin-N"/>
    <property type="match status" value="1"/>
</dbReference>
<name>A0A9P7QS20_9PEZI</name>
<evidence type="ECO:0000256" key="1">
    <source>
        <dbReference type="SAM" id="SignalP"/>
    </source>
</evidence>
<dbReference type="SUPFAM" id="SSF51322">
    <property type="entry name" value="Cyanovirin-N"/>
    <property type="match status" value="1"/>
</dbReference>
<keyword evidence="4" id="KW-1185">Reference proteome</keyword>
<feature type="signal peptide" evidence="1">
    <location>
        <begin position="1"/>
        <end position="21"/>
    </location>
</feature>
<keyword evidence="1" id="KW-0732">Signal</keyword>
<reference evidence="3" key="1">
    <citation type="submission" date="2021-05" db="EMBL/GenBank/DDBJ databases">
        <title>Comparative genomics of three Colletotrichum scovillei strains and genetic complementation revealed genes involved fungal growth and virulence on chili pepper.</title>
        <authorList>
            <person name="Hsieh D.-K."/>
            <person name="Chuang S.-C."/>
            <person name="Chen C.-Y."/>
            <person name="Chao Y.-T."/>
            <person name="Lu M.-Y.J."/>
            <person name="Lee M.-H."/>
            <person name="Shih M.-C."/>
        </authorList>
    </citation>
    <scope>NUCLEOTIDE SEQUENCE</scope>
    <source>
        <strain evidence="3">Coll-153</strain>
    </source>
</reference>
<feature type="chain" id="PRO_5040171326" evidence="1">
    <location>
        <begin position="22"/>
        <end position="193"/>
    </location>
</feature>
<dbReference type="InterPro" id="IPR036673">
    <property type="entry name" value="Cyanovirin-N_sf"/>
</dbReference>
<proteinExistence type="predicted"/>
<dbReference type="AlphaFoldDB" id="A0A9P7QS20"/>